<evidence type="ECO:0000313" key="15">
    <source>
        <dbReference type="Proteomes" id="UP000708148"/>
    </source>
</evidence>
<name>A0A8S1IWV0_9CHLO</name>
<dbReference type="SUPFAM" id="SSF52540">
    <property type="entry name" value="P-loop containing nucleoside triphosphate hydrolases"/>
    <property type="match status" value="1"/>
</dbReference>
<dbReference type="PANTHER" id="PTHR42714:SF2">
    <property type="entry name" value="TRNA MODIFICATION GTPASE GTPBP3, MITOCHONDRIAL"/>
    <property type="match status" value="1"/>
</dbReference>
<dbReference type="InterPro" id="IPR025867">
    <property type="entry name" value="MnmE_helical"/>
</dbReference>
<dbReference type="CDD" id="cd14858">
    <property type="entry name" value="TrmE_N"/>
    <property type="match status" value="1"/>
</dbReference>
<evidence type="ECO:0000313" key="14">
    <source>
        <dbReference type="EMBL" id="CAD7698367.1"/>
    </source>
</evidence>
<dbReference type="HAMAP" id="MF_00379">
    <property type="entry name" value="GTPase_MnmE"/>
    <property type="match status" value="1"/>
</dbReference>
<evidence type="ECO:0000256" key="5">
    <source>
        <dbReference type="ARBA" id="ARBA00022723"/>
    </source>
</evidence>
<keyword evidence="7" id="KW-0378">Hydrolase</keyword>
<dbReference type="InterPro" id="IPR027368">
    <property type="entry name" value="MnmE_dom2"/>
</dbReference>
<dbReference type="Gene3D" id="1.20.120.430">
    <property type="entry name" value="tRNA modification GTPase MnmE domain 2"/>
    <property type="match status" value="1"/>
</dbReference>
<dbReference type="GO" id="GO:0042802">
    <property type="term" value="F:identical protein binding"/>
    <property type="evidence" value="ECO:0007669"/>
    <property type="project" value="UniProtKB-ARBA"/>
</dbReference>
<dbReference type="InterPro" id="IPR004520">
    <property type="entry name" value="GTPase_MnmE"/>
</dbReference>
<evidence type="ECO:0000256" key="8">
    <source>
        <dbReference type="ARBA" id="ARBA00022842"/>
    </source>
</evidence>
<evidence type="ECO:0000256" key="7">
    <source>
        <dbReference type="ARBA" id="ARBA00022801"/>
    </source>
</evidence>
<keyword evidence="15" id="KW-1185">Reference proteome</keyword>
<comment type="subcellular location">
    <subcellularLocation>
        <location evidence="1">Plastid</location>
        <location evidence="1">Chloroplast</location>
    </subcellularLocation>
</comment>
<dbReference type="Proteomes" id="UP000708148">
    <property type="component" value="Unassembled WGS sequence"/>
</dbReference>
<evidence type="ECO:0000256" key="10">
    <source>
        <dbReference type="ARBA" id="ARBA00023134"/>
    </source>
</evidence>
<dbReference type="Pfam" id="PF01926">
    <property type="entry name" value="MMR_HSR1"/>
    <property type="match status" value="1"/>
</dbReference>
<dbReference type="Pfam" id="PF10396">
    <property type="entry name" value="TrmE_N"/>
    <property type="match status" value="1"/>
</dbReference>
<evidence type="ECO:0000256" key="6">
    <source>
        <dbReference type="ARBA" id="ARBA00022741"/>
    </source>
</evidence>
<dbReference type="GO" id="GO:0009507">
    <property type="term" value="C:chloroplast"/>
    <property type="evidence" value="ECO:0007669"/>
    <property type="project" value="UniProtKB-SubCell"/>
</dbReference>
<evidence type="ECO:0000256" key="4">
    <source>
        <dbReference type="ARBA" id="ARBA00022694"/>
    </source>
</evidence>
<dbReference type="Gene3D" id="3.30.1360.120">
    <property type="entry name" value="Probable tRNA modification gtpase trme, domain 1"/>
    <property type="match status" value="1"/>
</dbReference>
<dbReference type="FunFam" id="3.30.1360.120:FF:000003">
    <property type="entry name" value="tRNA modification GTPase MnmE"/>
    <property type="match status" value="1"/>
</dbReference>
<dbReference type="OrthoDB" id="188276at2759"/>
<dbReference type="NCBIfam" id="TIGR00450">
    <property type="entry name" value="mnmE_trmE_thdF"/>
    <property type="match status" value="1"/>
</dbReference>
<dbReference type="PRINTS" id="PR00326">
    <property type="entry name" value="GTP1OBG"/>
</dbReference>
<dbReference type="InterPro" id="IPR006073">
    <property type="entry name" value="GTP-bd"/>
</dbReference>
<feature type="compositionally biased region" description="Polar residues" evidence="12">
    <location>
        <begin position="79"/>
        <end position="88"/>
    </location>
</feature>
<keyword evidence="5" id="KW-0479">Metal-binding</keyword>
<comment type="caution">
    <text evidence="14">The sequence shown here is derived from an EMBL/GenBank/DDBJ whole genome shotgun (WGS) entry which is preliminary data.</text>
</comment>
<dbReference type="InterPro" id="IPR031168">
    <property type="entry name" value="G_TrmE"/>
</dbReference>
<dbReference type="InterPro" id="IPR018948">
    <property type="entry name" value="GTP-bd_TrmE_N"/>
</dbReference>
<evidence type="ECO:0000256" key="1">
    <source>
        <dbReference type="ARBA" id="ARBA00004229"/>
    </source>
</evidence>
<accession>A0A8S1IWV0</accession>
<feature type="domain" description="TrmE-type G" evidence="13">
    <location>
        <begin position="334"/>
        <end position="507"/>
    </location>
</feature>
<evidence type="ECO:0000259" key="13">
    <source>
        <dbReference type="PROSITE" id="PS51709"/>
    </source>
</evidence>
<dbReference type="GO" id="GO:0005525">
    <property type="term" value="F:GTP binding"/>
    <property type="evidence" value="ECO:0007669"/>
    <property type="project" value="UniProtKB-KW"/>
</dbReference>
<keyword evidence="8" id="KW-0460">Magnesium</keyword>
<gene>
    <name evidence="14" type="ORF">OSTQU699_LOCUS3728</name>
</gene>
<dbReference type="InterPro" id="IPR027266">
    <property type="entry name" value="TrmE/GcvT-like"/>
</dbReference>
<dbReference type="PANTHER" id="PTHR42714">
    <property type="entry name" value="TRNA MODIFICATION GTPASE GTPBP3"/>
    <property type="match status" value="1"/>
</dbReference>
<comment type="similarity">
    <text evidence="2 11">Belongs to the TRAFAC class TrmE-Era-EngA-EngB-Septin-like GTPase superfamily. TrmE GTPase family.</text>
</comment>
<dbReference type="PROSITE" id="PS51709">
    <property type="entry name" value="G_TRME"/>
    <property type="match status" value="1"/>
</dbReference>
<evidence type="ECO:0000256" key="9">
    <source>
        <dbReference type="ARBA" id="ARBA00022958"/>
    </source>
</evidence>
<keyword evidence="4 11" id="KW-0819">tRNA processing</keyword>
<feature type="region of interest" description="Disordered" evidence="12">
    <location>
        <begin position="79"/>
        <end position="108"/>
    </location>
</feature>
<dbReference type="GO" id="GO:0003924">
    <property type="term" value="F:GTPase activity"/>
    <property type="evidence" value="ECO:0007669"/>
    <property type="project" value="InterPro"/>
</dbReference>
<dbReference type="Gene3D" id="3.40.50.300">
    <property type="entry name" value="P-loop containing nucleotide triphosphate hydrolases"/>
    <property type="match status" value="1"/>
</dbReference>
<dbReference type="FunFam" id="3.40.50.300:FF:000494">
    <property type="entry name" value="tRNA modification GTPase MnmE"/>
    <property type="match status" value="1"/>
</dbReference>
<dbReference type="AlphaFoldDB" id="A0A8S1IWV0"/>
<dbReference type="GO" id="GO:0005829">
    <property type="term" value="C:cytosol"/>
    <property type="evidence" value="ECO:0007669"/>
    <property type="project" value="TreeGrafter"/>
</dbReference>
<evidence type="ECO:0000256" key="2">
    <source>
        <dbReference type="ARBA" id="ARBA00011043"/>
    </source>
</evidence>
<dbReference type="InterPro" id="IPR005225">
    <property type="entry name" value="Small_GTP-bd"/>
</dbReference>
<keyword evidence="10 11" id="KW-0342">GTP-binding</keyword>
<dbReference type="GO" id="GO:0046872">
    <property type="term" value="F:metal ion binding"/>
    <property type="evidence" value="ECO:0007669"/>
    <property type="project" value="UniProtKB-KW"/>
</dbReference>
<organism evidence="14 15">
    <name type="scientific">Ostreobium quekettii</name>
    <dbReference type="NCBI Taxonomy" id="121088"/>
    <lineage>
        <taxon>Eukaryota</taxon>
        <taxon>Viridiplantae</taxon>
        <taxon>Chlorophyta</taxon>
        <taxon>core chlorophytes</taxon>
        <taxon>Ulvophyceae</taxon>
        <taxon>TCBD clade</taxon>
        <taxon>Bryopsidales</taxon>
        <taxon>Ostreobineae</taxon>
        <taxon>Ostreobiaceae</taxon>
        <taxon>Ostreobium</taxon>
    </lineage>
</organism>
<keyword evidence="3" id="KW-0963">Cytoplasm</keyword>
<keyword evidence="6 11" id="KW-0547">Nucleotide-binding</keyword>
<dbReference type="NCBIfam" id="TIGR00231">
    <property type="entry name" value="small_GTP"/>
    <property type="match status" value="1"/>
</dbReference>
<reference evidence="14" key="1">
    <citation type="submission" date="2020-12" db="EMBL/GenBank/DDBJ databases">
        <authorList>
            <person name="Iha C."/>
        </authorList>
    </citation>
    <scope>NUCLEOTIDE SEQUENCE</scope>
</reference>
<dbReference type="Pfam" id="PF12631">
    <property type="entry name" value="MnmE_helical"/>
    <property type="match status" value="1"/>
</dbReference>
<dbReference type="EMBL" id="CAJHUC010000816">
    <property type="protein sequence ID" value="CAD7698367.1"/>
    <property type="molecule type" value="Genomic_DNA"/>
</dbReference>
<dbReference type="GO" id="GO:0002098">
    <property type="term" value="P:tRNA wobble uridine modification"/>
    <property type="evidence" value="ECO:0007669"/>
    <property type="project" value="TreeGrafter"/>
</dbReference>
<protein>
    <recommendedName>
        <fullName evidence="13">TrmE-type G domain-containing protein</fullName>
    </recommendedName>
</protein>
<sequence>MPTSVVGLIALRMPAAPLSLARWCPSATIRHLNKAWNGVDSAQAACSQPGRSPSLSRIDASEFWPPVLGRRRWLRTSAAAESSCSRPTKSGGGEDSLNATTGGTKTPVPTYESAEDTIAAVVTGAQQSAVAIIRISGSAAVPIARKVFQQQSSQNGQIWNPQSHRVYFGHVVGDKDTILDEVLCLVMLSPKSYTCEDVVEFQCHGGPVCCQRVLNTCVRAGARLARPGEFTLRAFLNGRLDLSQAESVLQLVESRTAAAADSALAGLKGGIGDEIRSLRKICIDLVAELEARLDFEEDLPEVDKSRLASDVAALQHGIECTLKTAQHGRLLRQGLQVAIVGRPNVGKSSLLNAWTGTDRAIVTAIPGTTRDIVEAGVTVNGVPVTLLDTAGIWDGSNIVEQIGIERSSKTALAADIVLMVIDAAEGWMPGDAEVFHQLWGKPPSRTSSANVKGPAILVANKMDKAGDFSAASLPLVVKEQFGQIVTTCALESKGLDALEDAMMAVLGVEQVSSQGHGWAVNQRQCEALVRAHESLMKVSETINQDLPIDFWTIDLRGALVSLGEVTGDEVTEEILDAVFGNFCIGK</sequence>
<keyword evidence="9" id="KW-0630">Potassium</keyword>
<evidence type="ECO:0000256" key="11">
    <source>
        <dbReference type="RuleBase" id="RU003313"/>
    </source>
</evidence>
<dbReference type="InterPro" id="IPR027417">
    <property type="entry name" value="P-loop_NTPase"/>
</dbReference>
<dbReference type="GO" id="GO:0030488">
    <property type="term" value="P:tRNA methylation"/>
    <property type="evidence" value="ECO:0007669"/>
    <property type="project" value="TreeGrafter"/>
</dbReference>
<proteinExistence type="inferred from homology"/>
<dbReference type="CDD" id="cd04164">
    <property type="entry name" value="trmE"/>
    <property type="match status" value="1"/>
</dbReference>
<evidence type="ECO:0000256" key="12">
    <source>
        <dbReference type="SAM" id="MobiDB-lite"/>
    </source>
</evidence>
<evidence type="ECO:0000256" key="3">
    <source>
        <dbReference type="ARBA" id="ARBA00022490"/>
    </source>
</evidence>